<evidence type="ECO:0000313" key="1">
    <source>
        <dbReference type="EMBL" id="KFD47611.1"/>
    </source>
</evidence>
<keyword evidence="2" id="KW-1185">Reference proteome</keyword>
<name>A0A085LRL5_9BILA</name>
<gene>
    <name evidence="1" type="ORF">M513_11530</name>
</gene>
<dbReference type="GO" id="GO:0030121">
    <property type="term" value="C:AP-1 adaptor complex"/>
    <property type="evidence" value="ECO:0007669"/>
    <property type="project" value="TreeGrafter"/>
</dbReference>
<dbReference type="GO" id="GO:0032588">
    <property type="term" value="C:trans-Golgi network membrane"/>
    <property type="evidence" value="ECO:0007669"/>
    <property type="project" value="InterPro"/>
</dbReference>
<evidence type="ECO:0000313" key="2">
    <source>
        <dbReference type="Proteomes" id="UP000030764"/>
    </source>
</evidence>
<dbReference type="AlphaFoldDB" id="A0A085LRL5"/>
<dbReference type="Proteomes" id="UP000030764">
    <property type="component" value="Unassembled WGS sequence"/>
</dbReference>
<sequence length="346" mass="37264">MEPGPSKIDKQDCDTFSAFSCVQIEDTSAKPDKAGSNYDEDFGDFATAAPTCNAEGELTATNEAKSIATNWADFHTALYPSSSGSRDNSLNVNSLIDQFDRLVCASFPDVLSSGSEGPRILRQLETLAALLRENEAEVNGLQAHESTVAQKLWQSLRSVEEAMALQFKWNDSLLYSIYLTTLGMSMQLAQTTKCPYPAFAAQLSQVSLKPEKCADIVPISPVLAEPVSSNDSCFAGANSTAFLLNPPVNKDSSRTASNEAANSFPLDIFSLSIDEAMSATKPTWQEDLEQLGLMEKSTNQKANFQPLSNGTIGAATKCVPKSTVNVLPVLPPPPAGMLVRHKLEPK</sequence>
<dbReference type="PANTHER" id="PTHR16156:SF10">
    <property type="entry name" value="AFTIPHILIN-RELATED"/>
    <property type="match status" value="1"/>
</dbReference>
<dbReference type="EMBL" id="KL363320">
    <property type="protein sequence ID" value="KFD47611.1"/>
    <property type="molecule type" value="Genomic_DNA"/>
</dbReference>
<dbReference type="GO" id="GO:0030276">
    <property type="term" value="F:clathrin binding"/>
    <property type="evidence" value="ECO:0007669"/>
    <property type="project" value="InterPro"/>
</dbReference>
<protein>
    <submittedName>
        <fullName evidence="1">Uncharacterized protein</fullName>
    </submittedName>
</protein>
<proteinExistence type="predicted"/>
<dbReference type="PANTHER" id="PTHR16156">
    <property type="entry name" value="AFTIPHILIN A-RELATED"/>
    <property type="match status" value="1"/>
</dbReference>
<reference evidence="1 2" key="1">
    <citation type="journal article" date="2014" name="Nat. Genet.">
        <title>Genome and transcriptome of the porcine whipworm Trichuris suis.</title>
        <authorList>
            <person name="Jex A.R."/>
            <person name="Nejsum P."/>
            <person name="Schwarz E.M."/>
            <person name="Hu L."/>
            <person name="Young N.D."/>
            <person name="Hall R.S."/>
            <person name="Korhonen P.K."/>
            <person name="Liao S."/>
            <person name="Thamsborg S."/>
            <person name="Xia J."/>
            <person name="Xu P."/>
            <person name="Wang S."/>
            <person name="Scheerlinck J.P."/>
            <person name="Hofmann A."/>
            <person name="Sternberg P.W."/>
            <person name="Wang J."/>
            <person name="Gasser R.B."/>
        </authorList>
    </citation>
    <scope>NUCLEOTIDE SEQUENCE [LARGE SCALE GENOMIC DNA]</scope>
    <source>
        <strain evidence="1">DCEP-RM93M</strain>
    </source>
</reference>
<dbReference type="InterPro" id="IPR046359">
    <property type="entry name" value="Aftin-like"/>
</dbReference>
<organism evidence="1 2">
    <name type="scientific">Trichuris suis</name>
    <name type="common">pig whipworm</name>
    <dbReference type="NCBI Taxonomy" id="68888"/>
    <lineage>
        <taxon>Eukaryota</taxon>
        <taxon>Metazoa</taxon>
        <taxon>Ecdysozoa</taxon>
        <taxon>Nematoda</taxon>
        <taxon>Enoplea</taxon>
        <taxon>Dorylaimia</taxon>
        <taxon>Trichinellida</taxon>
        <taxon>Trichuridae</taxon>
        <taxon>Trichuris</taxon>
    </lineage>
</organism>
<accession>A0A085LRL5</accession>